<evidence type="ECO:0000313" key="4">
    <source>
        <dbReference type="Proteomes" id="UP000632377"/>
    </source>
</evidence>
<keyword evidence="4" id="KW-1185">Reference proteome</keyword>
<name>A0ABS1T5L8_9CLOT</name>
<evidence type="ECO:0000313" key="3">
    <source>
        <dbReference type="EMBL" id="MBL4934634.1"/>
    </source>
</evidence>
<dbReference type="Proteomes" id="UP000632377">
    <property type="component" value="Unassembled WGS sequence"/>
</dbReference>
<dbReference type="EMBL" id="JAESWC010000001">
    <property type="protein sequence ID" value="MBL4934634.1"/>
    <property type="molecule type" value="Genomic_DNA"/>
</dbReference>
<evidence type="ECO:0000259" key="2">
    <source>
        <dbReference type="Pfam" id="PF25842"/>
    </source>
</evidence>
<dbReference type="RefSeq" id="WP_202747262.1">
    <property type="nucleotide sequence ID" value="NZ_JAESWC010000001.1"/>
</dbReference>
<sequence>MSQLYTIVFWVGVIYTVVTSLMGGLFGLLHIDGHVDTNMHTHFDAHFGGHGHLDTHVEGSGTPPTFAVFPLKPITIVSFLTVFGGIGMIGTHYNLNALILCVMAIVSGLIVAFILYKFIVVPLYKAQNTSAFSRKQLIGMQAKVISPILEEGYGTIAYVVNGKKYNAPAQHIAKKEVLQGEDVIIYEIKNNLFYVEPLNYKN</sequence>
<feature type="transmembrane region" description="Helical" evidence="1">
    <location>
        <begin position="7"/>
        <end position="31"/>
    </location>
</feature>
<comment type="caution">
    <text evidence="3">The sequence shown here is derived from an EMBL/GenBank/DDBJ whole genome shotgun (WGS) entry which is preliminary data.</text>
</comment>
<keyword evidence="1" id="KW-1133">Transmembrane helix</keyword>
<dbReference type="Gene3D" id="2.40.50.140">
    <property type="entry name" value="Nucleic acid-binding proteins"/>
    <property type="match status" value="1"/>
</dbReference>
<dbReference type="InterPro" id="IPR058653">
    <property type="entry name" value="NfeD2_TM"/>
</dbReference>
<gene>
    <name evidence="3" type="ORF">JK636_02555</name>
</gene>
<feature type="transmembrane region" description="Helical" evidence="1">
    <location>
        <begin position="97"/>
        <end position="119"/>
    </location>
</feature>
<reference evidence="3 4" key="1">
    <citation type="submission" date="2021-01" db="EMBL/GenBank/DDBJ databases">
        <title>Genome public.</title>
        <authorList>
            <person name="Liu C."/>
            <person name="Sun Q."/>
        </authorList>
    </citation>
    <scope>NUCLEOTIDE SEQUENCE [LARGE SCALE GENOMIC DNA]</scope>
    <source>
        <strain evidence="3 4">YIM B02515</strain>
    </source>
</reference>
<protein>
    <submittedName>
        <fullName evidence="3">NfeD family protein</fullName>
    </submittedName>
</protein>
<feature type="domain" description="Membrane protein NfeD2 N-terminal transmembrane" evidence="2">
    <location>
        <begin position="2"/>
        <end position="128"/>
    </location>
</feature>
<keyword evidence="1" id="KW-0812">Transmembrane</keyword>
<dbReference type="Pfam" id="PF25842">
    <property type="entry name" value="NfeD_TM"/>
    <property type="match status" value="1"/>
</dbReference>
<evidence type="ECO:0000256" key="1">
    <source>
        <dbReference type="SAM" id="Phobius"/>
    </source>
</evidence>
<organism evidence="3 4">
    <name type="scientific">Clostridium rhizosphaerae</name>
    <dbReference type="NCBI Taxonomy" id="2803861"/>
    <lineage>
        <taxon>Bacteria</taxon>
        <taxon>Bacillati</taxon>
        <taxon>Bacillota</taxon>
        <taxon>Clostridia</taxon>
        <taxon>Eubacteriales</taxon>
        <taxon>Clostridiaceae</taxon>
        <taxon>Clostridium</taxon>
    </lineage>
</organism>
<proteinExistence type="predicted"/>
<accession>A0ABS1T5L8</accession>
<dbReference type="InterPro" id="IPR012340">
    <property type="entry name" value="NA-bd_OB-fold"/>
</dbReference>
<keyword evidence="1" id="KW-0472">Membrane</keyword>
<feature type="transmembrane region" description="Helical" evidence="1">
    <location>
        <begin position="71"/>
        <end position="90"/>
    </location>
</feature>